<gene>
    <name evidence="4" type="ORF">GJU39_10630</name>
</gene>
<dbReference type="AlphaFoldDB" id="A0A7K0FY68"/>
<feature type="repeat" description="TPR" evidence="3">
    <location>
        <begin position="153"/>
        <end position="186"/>
    </location>
</feature>
<feature type="repeat" description="TPR" evidence="3">
    <location>
        <begin position="377"/>
        <end position="410"/>
    </location>
</feature>
<dbReference type="OrthoDB" id="736449at2"/>
<name>A0A7K0FY68_9SPHI</name>
<evidence type="ECO:0000256" key="1">
    <source>
        <dbReference type="ARBA" id="ARBA00022737"/>
    </source>
</evidence>
<protein>
    <submittedName>
        <fullName evidence="4">Tetratricopeptide repeat protein</fullName>
    </submittedName>
</protein>
<keyword evidence="1" id="KW-0677">Repeat</keyword>
<reference evidence="4 5" key="1">
    <citation type="submission" date="2019-11" db="EMBL/GenBank/DDBJ databases">
        <title>Pedobacter petrophilus genome.</title>
        <authorList>
            <person name="Feldbauer M.J."/>
            <person name="Newman J.D."/>
        </authorList>
    </citation>
    <scope>NUCLEOTIDE SEQUENCE [LARGE SCALE GENOMIC DNA]</scope>
    <source>
        <strain evidence="4 5">LMG 29686</strain>
    </source>
</reference>
<dbReference type="SUPFAM" id="SSF48439">
    <property type="entry name" value="Protein prenylyltransferase"/>
    <property type="match status" value="1"/>
</dbReference>
<comment type="caution">
    <text evidence="4">The sequence shown here is derived from an EMBL/GenBank/DDBJ whole genome shotgun (WGS) entry which is preliminary data.</text>
</comment>
<dbReference type="PROSITE" id="PS50005">
    <property type="entry name" value="TPR"/>
    <property type="match status" value="5"/>
</dbReference>
<dbReference type="Pfam" id="PF13181">
    <property type="entry name" value="TPR_8"/>
    <property type="match status" value="3"/>
</dbReference>
<dbReference type="Gene3D" id="1.25.40.10">
    <property type="entry name" value="Tetratricopeptide repeat domain"/>
    <property type="match status" value="4"/>
</dbReference>
<proteinExistence type="predicted"/>
<dbReference type="InterPro" id="IPR011990">
    <property type="entry name" value="TPR-like_helical_dom_sf"/>
</dbReference>
<keyword evidence="5" id="KW-1185">Reference proteome</keyword>
<accession>A0A7K0FY68</accession>
<sequence length="522" mass="58771">MGEKYYREALAVNPACARCYLNIGRIYARKNDFKQAISYLDKAVVTDPKDNLLLSNRAKIKEMSGDKFGALADHDKAIALSPKNADSYAERGIYNLNQNYIALALADFNKAIELAPDHSYPYFYRSKIKFKGNDFDGALTDINKAIKLDNQQYGLYNFRGTIYSALKQSVKALEDYSKVIKLNPNGFLGYLNRAEVYYQLENMDASCEDYAQAKAMAQKEKINDPTLFKKIEDAMLDFCDASKASFYYQRGVAFYNLKQYAKALAIYIAGLQKFPKNAMILSFKGSAYLAVKDYKNAIVAYESALANKSSLTTELANNIRYSNASQQERQSFYNASIASIYYHIAACHIYNEKLVEALIVMNHAIEIAPNIADFKKETYYDRRGNIYLEMNKYELAQSDFNQSIKINQNYAPAYVSRAIAKISAVENVKQSNAIVSAKLPNQPFRINWAVKPQKSLKAVDPNIISGLADCNKGIALDENIGFAYYVRGQIKSFLASPDYCIDLIKAQKMGVEVETSLIAACK</sequence>
<keyword evidence="2 3" id="KW-0802">TPR repeat</keyword>
<dbReference type="Proteomes" id="UP000487757">
    <property type="component" value="Unassembled WGS sequence"/>
</dbReference>
<dbReference type="InterPro" id="IPR019734">
    <property type="entry name" value="TPR_rpt"/>
</dbReference>
<dbReference type="SMART" id="SM00028">
    <property type="entry name" value="TPR"/>
    <property type="match status" value="10"/>
</dbReference>
<evidence type="ECO:0000313" key="5">
    <source>
        <dbReference type="Proteomes" id="UP000487757"/>
    </source>
</evidence>
<dbReference type="PANTHER" id="PTHR44858:SF1">
    <property type="entry name" value="UDP-N-ACETYLGLUCOSAMINE--PEPTIDE N-ACETYLGLUCOSAMINYLTRANSFERASE SPINDLY-RELATED"/>
    <property type="match status" value="1"/>
</dbReference>
<dbReference type="PANTHER" id="PTHR44858">
    <property type="entry name" value="TETRATRICOPEPTIDE REPEAT PROTEIN 6"/>
    <property type="match status" value="1"/>
</dbReference>
<dbReference type="SUPFAM" id="SSF48452">
    <property type="entry name" value="TPR-like"/>
    <property type="match status" value="1"/>
</dbReference>
<evidence type="ECO:0000256" key="2">
    <source>
        <dbReference type="ARBA" id="ARBA00022803"/>
    </source>
</evidence>
<dbReference type="EMBL" id="WKKH01000013">
    <property type="protein sequence ID" value="MRX76547.1"/>
    <property type="molecule type" value="Genomic_DNA"/>
</dbReference>
<feature type="repeat" description="TPR" evidence="3">
    <location>
        <begin position="244"/>
        <end position="277"/>
    </location>
</feature>
<evidence type="ECO:0000313" key="4">
    <source>
        <dbReference type="EMBL" id="MRX76547.1"/>
    </source>
</evidence>
<feature type="repeat" description="TPR" evidence="3">
    <location>
        <begin position="85"/>
        <end position="118"/>
    </location>
</feature>
<evidence type="ECO:0000256" key="3">
    <source>
        <dbReference type="PROSITE-ProRule" id="PRU00339"/>
    </source>
</evidence>
<dbReference type="PROSITE" id="PS50293">
    <property type="entry name" value="TPR_REGION"/>
    <property type="match status" value="1"/>
</dbReference>
<dbReference type="InterPro" id="IPR050498">
    <property type="entry name" value="Ycf3"/>
</dbReference>
<dbReference type="Pfam" id="PF13432">
    <property type="entry name" value="TPR_16"/>
    <property type="match status" value="2"/>
</dbReference>
<organism evidence="4 5">
    <name type="scientific">Pedobacter petrophilus</name>
    <dbReference type="NCBI Taxonomy" id="1908241"/>
    <lineage>
        <taxon>Bacteria</taxon>
        <taxon>Pseudomonadati</taxon>
        <taxon>Bacteroidota</taxon>
        <taxon>Sphingobacteriia</taxon>
        <taxon>Sphingobacteriales</taxon>
        <taxon>Sphingobacteriaceae</taxon>
        <taxon>Pedobacter</taxon>
    </lineage>
</organism>
<feature type="repeat" description="TPR" evidence="3">
    <location>
        <begin position="17"/>
        <end position="50"/>
    </location>
</feature>